<dbReference type="Proteomes" id="UP000282674">
    <property type="component" value="Unassembled WGS sequence"/>
</dbReference>
<proteinExistence type="predicted"/>
<accession>A0A3M2LSS6</accession>
<evidence type="ECO:0000313" key="1">
    <source>
        <dbReference type="EMBL" id="RMI40531.1"/>
    </source>
</evidence>
<comment type="caution">
    <text evidence="1">The sequence shown here is derived from an EMBL/GenBank/DDBJ whole genome shotgun (WGS) entry which is preliminary data.</text>
</comment>
<reference evidence="1 2" key="1">
    <citation type="submission" date="2018-10" db="EMBL/GenBank/DDBJ databases">
        <title>Isolation from soil.</title>
        <authorList>
            <person name="Hu J."/>
        </authorList>
    </citation>
    <scope>NUCLEOTIDE SEQUENCE [LARGE SCALE GENOMIC DNA]</scope>
    <source>
        <strain evidence="1 2">NEAU-Ht49</strain>
    </source>
</reference>
<gene>
    <name evidence="1" type="ORF">EBO15_26430</name>
</gene>
<sequence length="110" mass="12029">MSPPPPPASLPAPLEGVAATQLAPNEKPNPEYRQIYQAYSDAYGSIDALRTALDAPVRTLNGTDAWIGPESRTWGGQLETQRAALRKAADQILWDIYNRLAGTQRTIVRV</sequence>
<dbReference type="RefSeq" id="WP_122197147.1">
    <property type="nucleotide sequence ID" value="NZ_JBHSKC010000007.1"/>
</dbReference>
<organism evidence="1 2">
    <name type="scientific">Actinomadura harenae</name>
    <dbReference type="NCBI Taxonomy" id="2483351"/>
    <lineage>
        <taxon>Bacteria</taxon>
        <taxon>Bacillati</taxon>
        <taxon>Actinomycetota</taxon>
        <taxon>Actinomycetes</taxon>
        <taxon>Streptosporangiales</taxon>
        <taxon>Thermomonosporaceae</taxon>
        <taxon>Actinomadura</taxon>
    </lineage>
</organism>
<dbReference type="OrthoDB" id="3543005at2"/>
<dbReference type="EMBL" id="RFFG01000053">
    <property type="protein sequence ID" value="RMI40531.1"/>
    <property type="molecule type" value="Genomic_DNA"/>
</dbReference>
<name>A0A3M2LSS6_9ACTN</name>
<keyword evidence="2" id="KW-1185">Reference proteome</keyword>
<protein>
    <submittedName>
        <fullName evidence="1">Uncharacterized protein</fullName>
    </submittedName>
</protein>
<dbReference type="AlphaFoldDB" id="A0A3M2LSS6"/>
<evidence type="ECO:0000313" key="2">
    <source>
        <dbReference type="Proteomes" id="UP000282674"/>
    </source>
</evidence>